<evidence type="ECO:0000313" key="2">
    <source>
        <dbReference type="Proteomes" id="UP000002149"/>
    </source>
</evidence>
<dbReference type="AlphaFoldDB" id="A0A0S2M5W7"/>
<dbReference type="GeneID" id="36392924"/>
<proteinExistence type="predicted"/>
<gene>
    <name evidence="1" type="ordered locus">CNG00895</name>
</gene>
<reference evidence="1 2" key="1">
    <citation type="journal article" date="2005" name="Science">
        <title>The genome of the basidiomycetous yeast and human pathogen Cryptococcus neoformans.</title>
        <authorList>
            <person name="Loftus B.J."/>
            <person name="Fung E."/>
            <person name="Roncaglia P."/>
            <person name="Rowley D."/>
            <person name="Amedeo P."/>
            <person name="Bruno D."/>
            <person name="Vamathevan J."/>
            <person name="Miranda M."/>
            <person name="Anderson I.J."/>
            <person name="Fraser J.A."/>
            <person name="Allen J.E."/>
            <person name="Bosdet I.E."/>
            <person name="Brent M.R."/>
            <person name="Chiu R."/>
            <person name="Doering T.L."/>
            <person name="Donlin M.J."/>
            <person name="D'Souza C.A."/>
            <person name="Fox D.S."/>
            <person name="Grinberg V."/>
            <person name="Fu J."/>
            <person name="Fukushima M."/>
            <person name="Haas B.J."/>
            <person name="Huang J.C."/>
            <person name="Janbon G."/>
            <person name="Jones S.J."/>
            <person name="Koo H.L."/>
            <person name="Krzywinski M.I."/>
            <person name="Kwon-Chung J.K."/>
            <person name="Lengeler K.B."/>
            <person name="Maiti R."/>
            <person name="Marra M.A."/>
            <person name="Marra R.E."/>
            <person name="Mathewson C.A."/>
            <person name="Mitchell T.G."/>
            <person name="Pertea M."/>
            <person name="Riggs F.R."/>
            <person name="Salzberg S.L."/>
            <person name="Schein J.E."/>
            <person name="Shvartsbeyn A."/>
            <person name="Shin H."/>
            <person name="Shumway M."/>
            <person name="Specht C.A."/>
            <person name="Suh B.B."/>
            <person name="Tenney A."/>
            <person name="Utterback T.R."/>
            <person name="Wickes B.L."/>
            <person name="Wortman J.R."/>
            <person name="Wye N.H."/>
            <person name="Kronstad J.W."/>
            <person name="Lodge J.K."/>
            <person name="Heitman J."/>
            <person name="Davis R.W."/>
            <person name="Fraser C.M."/>
            <person name="Hyman R.W."/>
        </authorList>
    </citation>
    <scope>NUCLEOTIDE SEQUENCE [LARGE SCALE GENOMIC DNA]</scope>
    <source>
        <strain evidence="2">JEC21 / ATCC MYA-565</strain>
    </source>
</reference>
<dbReference type="Proteomes" id="UP000002149">
    <property type="component" value="Chromosome 7"/>
</dbReference>
<sequence length="191" mass="19754">MYTFSLSLRRAVALAGSIRGFNCGGLRAETLDPGSGFPGLFTFTTISRLSESLFLPQPRACLLALESTRFLSDCCSAFLTFFALVLSSRCLRTPKVSSTGSWKGLMGLNGAILGGGEEGVSLAKGAKTVAKGEITGIGADAGASGTSSGKAKLKAEGVVDALDPVELFFSYLVVRDILGLLTGTGFGRGRP</sequence>
<protein>
    <submittedName>
        <fullName evidence="1">Uncharacterized protein</fullName>
    </submittedName>
</protein>
<accession>A0A0S2M5W7</accession>
<evidence type="ECO:0000313" key="1">
    <source>
        <dbReference type="EMBL" id="ALO69264.1"/>
    </source>
</evidence>
<dbReference type="VEuPathDB" id="FungiDB:CNG00895"/>
<keyword evidence="2" id="KW-1185">Reference proteome</keyword>
<dbReference type="RefSeq" id="XP_024514524.1">
    <property type="nucleotide sequence ID" value="XM_024658600.1"/>
</dbReference>
<dbReference type="PaxDb" id="214684-A0A0S2M5W7"/>
<organism evidence="1 2">
    <name type="scientific">Cryptococcus deneoformans (strain JEC21 / ATCC MYA-565)</name>
    <name type="common">Cryptococcus neoformans var. neoformans serotype D</name>
    <dbReference type="NCBI Taxonomy" id="214684"/>
    <lineage>
        <taxon>Eukaryota</taxon>
        <taxon>Fungi</taxon>
        <taxon>Dikarya</taxon>
        <taxon>Basidiomycota</taxon>
        <taxon>Agaricomycotina</taxon>
        <taxon>Tremellomycetes</taxon>
        <taxon>Tremellales</taxon>
        <taxon>Cryptococcaceae</taxon>
        <taxon>Cryptococcus</taxon>
        <taxon>Cryptococcus neoformans species complex</taxon>
    </lineage>
</organism>
<dbReference type="EMBL" id="AE017347">
    <property type="protein sequence ID" value="ALO69264.1"/>
    <property type="molecule type" value="Genomic_DNA"/>
</dbReference>
<dbReference type="InParanoid" id="A0A0S2M5W7"/>
<name>A0A0S2M5W7_CRYD1</name>
<dbReference type="KEGG" id="cne:CNG00895"/>